<dbReference type="SUPFAM" id="SSF54427">
    <property type="entry name" value="NTF2-like"/>
    <property type="match status" value="1"/>
</dbReference>
<sequence length="120" mass="13330">MSEADRTKGIPPEHLPAAVSNYLSAHRVNDVDKAITSFTADAEVTDDGRTHNGIDEIRTWLAHAATEYTYSTELRAVTQISDLHYDVVQHLEGNFPGGVIDLHYRFVLRDASIARLAIEP</sequence>
<dbReference type="OrthoDB" id="8684708at2"/>
<accession>A0A1I6F4D8</accession>
<evidence type="ECO:0000313" key="1">
    <source>
        <dbReference type="EMBL" id="SFR24798.1"/>
    </source>
</evidence>
<dbReference type="Proteomes" id="UP000198583">
    <property type="component" value="Unassembled WGS sequence"/>
</dbReference>
<protein>
    <recommendedName>
        <fullName evidence="3">SnoaL-like domain-containing protein</fullName>
    </recommendedName>
</protein>
<proteinExistence type="predicted"/>
<reference evidence="2" key="1">
    <citation type="submission" date="2016-10" db="EMBL/GenBank/DDBJ databases">
        <authorList>
            <person name="Varghese N."/>
            <person name="Submissions S."/>
        </authorList>
    </citation>
    <scope>NUCLEOTIDE SEQUENCE [LARGE SCALE GENOMIC DNA]</scope>
    <source>
        <strain evidence="2">DSM 44232</strain>
    </source>
</reference>
<name>A0A1I6F4D8_9PSEU</name>
<organism evidence="1 2">
    <name type="scientific">Lentzea waywayandensis</name>
    <dbReference type="NCBI Taxonomy" id="84724"/>
    <lineage>
        <taxon>Bacteria</taxon>
        <taxon>Bacillati</taxon>
        <taxon>Actinomycetota</taxon>
        <taxon>Actinomycetes</taxon>
        <taxon>Pseudonocardiales</taxon>
        <taxon>Pseudonocardiaceae</taxon>
        <taxon>Lentzea</taxon>
    </lineage>
</organism>
<dbReference type="Gene3D" id="3.10.450.50">
    <property type="match status" value="1"/>
</dbReference>
<dbReference type="EMBL" id="FOYL01000008">
    <property type="protein sequence ID" value="SFR24798.1"/>
    <property type="molecule type" value="Genomic_DNA"/>
</dbReference>
<dbReference type="AlphaFoldDB" id="A0A1I6F4D8"/>
<dbReference type="STRING" id="84724.SAMN04488564_10876"/>
<gene>
    <name evidence="1" type="ORF">SAMN04488564_10876</name>
</gene>
<dbReference type="InterPro" id="IPR032710">
    <property type="entry name" value="NTF2-like_dom_sf"/>
</dbReference>
<keyword evidence="2" id="KW-1185">Reference proteome</keyword>
<dbReference type="RefSeq" id="WP_093600902.1">
    <property type="nucleotide sequence ID" value="NZ_FOYL01000008.1"/>
</dbReference>
<evidence type="ECO:0000313" key="2">
    <source>
        <dbReference type="Proteomes" id="UP000198583"/>
    </source>
</evidence>
<evidence type="ECO:0008006" key="3">
    <source>
        <dbReference type="Google" id="ProtNLM"/>
    </source>
</evidence>